<dbReference type="Gene3D" id="2.130.10.10">
    <property type="entry name" value="YVTN repeat-like/Quinoprotein amine dehydrogenase"/>
    <property type="match status" value="1"/>
</dbReference>
<sequence length="110" mass="12545">MQKRVITLTIITALLISSSIVYAHTLSWEFYNDVLVSNADTSYRKIEAHIMKHPTDGNILMAAFLDYAAYSGAERRCRIATSTDGGATWTDRGICLYQQVHTYRLIQWLQ</sequence>
<dbReference type="Proteomes" id="UP000236248">
    <property type="component" value="Chromosome NCAV"/>
</dbReference>
<evidence type="ECO:0000313" key="2">
    <source>
        <dbReference type="Proteomes" id="UP000236248"/>
    </source>
</evidence>
<dbReference type="GeneID" id="41594539"/>
<name>A0A2K5APS0_9ARCH</name>
<accession>A0A2K5APS0</accession>
<dbReference type="EMBL" id="LT981265">
    <property type="protein sequence ID" value="SPC33640.1"/>
    <property type="molecule type" value="Genomic_DNA"/>
</dbReference>
<evidence type="ECO:0008006" key="3">
    <source>
        <dbReference type="Google" id="ProtNLM"/>
    </source>
</evidence>
<dbReference type="SUPFAM" id="SSF110296">
    <property type="entry name" value="Oligoxyloglucan reducing end-specific cellobiohydrolase"/>
    <property type="match status" value="1"/>
</dbReference>
<dbReference type="RefSeq" id="WP_103287544.1">
    <property type="nucleotide sequence ID" value="NZ_LT981265.1"/>
</dbReference>
<gene>
    <name evidence="1" type="ORF">NCAV_0446</name>
</gene>
<dbReference type="KEGG" id="ncv:NCAV_0446"/>
<evidence type="ECO:0000313" key="1">
    <source>
        <dbReference type="EMBL" id="SPC33640.1"/>
    </source>
</evidence>
<dbReference type="AlphaFoldDB" id="A0A2K5APS0"/>
<dbReference type="InterPro" id="IPR015943">
    <property type="entry name" value="WD40/YVTN_repeat-like_dom_sf"/>
</dbReference>
<proteinExistence type="predicted"/>
<organism evidence="1 2">
    <name type="scientific">Candidatus Nitrosocaldus cavascurensis</name>
    <dbReference type="NCBI Taxonomy" id="2058097"/>
    <lineage>
        <taxon>Archaea</taxon>
        <taxon>Nitrososphaerota</taxon>
        <taxon>Nitrososphaeria</taxon>
        <taxon>Candidatus Nitrosocaldales</taxon>
        <taxon>Candidatus Nitrosocaldaceae</taxon>
        <taxon>Candidatus Nitrosocaldus</taxon>
    </lineage>
</organism>
<protein>
    <recommendedName>
        <fullName evidence="3">Exo-alpha-sialidase</fullName>
    </recommendedName>
</protein>
<keyword evidence="2" id="KW-1185">Reference proteome</keyword>
<reference evidence="2" key="1">
    <citation type="submission" date="2018-01" db="EMBL/GenBank/DDBJ databases">
        <authorList>
            <person name="Kerou L M."/>
        </authorList>
    </citation>
    <scope>NUCLEOTIDE SEQUENCE [LARGE SCALE GENOMIC DNA]</scope>
    <source>
        <strain evidence="2">SCU2</strain>
    </source>
</reference>